<keyword evidence="1" id="KW-0812">Transmembrane</keyword>
<evidence type="ECO:0000256" key="1">
    <source>
        <dbReference type="SAM" id="Phobius"/>
    </source>
</evidence>
<organism evidence="2 3">
    <name type="scientific">Mycolicibacterium brumae</name>
    <dbReference type="NCBI Taxonomy" id="85968"/>
    <lineage>
        <taxon>Bacteria</taxon>
        <taxon>Bacillati</taxon>
        <taxon>Actinomycetota</taxon>
        <taxon>Actinomycetes</taxon>
        <taxon>Mycobacteriales</taxon>
        <taxon>Mycobacteriaceae</taxon>
        <taxon>Mycolicibacterium</taxon>
    </lineage>
</organism>
<feature type="transmembrane region" description="Helical" evidence="1">
    <location>
        <begin position="35"/>
        <end position="59"/>
    </location>
</feature>
<dbReference type="Proteomes" id="UP000230551">
    <property type="component" value="Unassembled WGS sequence"/>
</dbReference>
<evidence type="ECO:0008006" key="4">
    <source>
        <dbReference type="Google" id="ProtNLM"/>
    </source>
</evidence>
<feature type="transmembrane region" description="Helical" evidence="1">
    <location>
        <begin position="97"/>
        <end position="118"/>
    </location>
</feature>
<reference evidence="2 3" key="1">
    <citation type="journal article" date="2017" name="Infect. Genet. Evol.">
        <title>The new phylogeny of the genus Mycobacterium: The old and the news.</title>
        <authorList>
            <person name="Tortoli E."/>
            <person name="Fedrizzi T."/>
            <person name="Meehan C.J."/>
            <person name="Trovato A."/>
            <person name="Grottola A."/>
            <person name="Giacobazzi E."/>
            <person name="Serpini G.F."/>
            <person name="Tagliazucchi S."/>
            <person name="Fabio A."/>
            <person name="Bettua C."/>
            <person name="Bertorelli R."/>
            <person name="Frascaro F."/>
            <person name="De Sanctis V."/>
            <person name="Pecorari M."/>
            <person name="Jousson O."/>
            <person name="Segata N."/>
            <person name="Cirillo D.M."/>
        </authorList>
    </citation>
    <scope>NUCLEOTIDE SEQUENCE [LARGE SCALE GENOMIC DNA]</scope>
    <source>
        <strain evidence="2 3">CIP1034565</strain>
    </source>
</reference>
<proteinExistence type="predicted"/>
<comment type="caution">
    <text evidence="2">The sequence shown here is derived from an EMBL/GenBank/DDBJ whole genome shotgun (WGS) entry which is preliminary data.</text>
</comment>
<dbReference type="OrthoDB" id="4774349at2"/>
<keyword evidence="1" id="KW-0472">Membrane</keyword>
<evidence type="ECO:0000313" key="2">
    <source>
        <dbReference type="EMBL" id="PIB76964.1"/>
    </source>
</evidence>
<feature type="transmembrane region" description="Helical" evidence="1">
    <location>
        <begin position="66"/>
        <end position="85"/>
    </location>
</feature>
<gene>
    <name evidence="2" type="ORF">CQY22_003510</name>
</gene>
<name>A0A2G5PG89_9MYCO</name>
<feature type="transmembrane region" description="Helical" evidence="1">
    <location>
        <begin position="7"/>
        <end position="29"/>
    </location>
</feature>
<keyword evidence="1" id="KW-1133">Transmembrane helix</keyword>
<sequence>MDRGGFRVIVLVLLGLDGVLVGLLGTFFLPEFLGVVPFPISAIAAGAMNLALVWAAAYWAPPGSRLTALPMYTFLATVFVLMVFGPGGDSVYGGPGIYQAGPLLLLLLGCGPSVWWVLRRQRHAAGA</sequence>
<keyword evidence="3" id="KW-1185">Reference proteome</keyword>
<dbReference type="EMBL" id="PDCN02000003">
    <property type="protein sequence ID" value="PIB76964.1"/>
    <property type="molecule type" value="Genomic_DNA"/>
</dbReference>
<dbReference type="AlphaFoldDB" id="A0A2G5PG89"/>
<dbReference type="RefSeq" id="WP_090589301.1">
    <property type="nucleotide sequence ID" value="NZ_CP104302.1"/>
</dbReference>
<dbReference type="STRING" id="85968.GCA_900073015_02470"/>
<protein>
    <recommendedName>
        <fullName evidence="4">Facilitated glucose transporter</fullName>
    </recommendedName>
</protein>
<evidence type="ECO:0000313" key="3">
    <source>
        <dbReference type="Proteomes" id="UP000230551"/>
    </source>
</evidence>
<accession>A0A2G5PG89</accession>